<dbReference type="GeneID" id="77463018"/>
<dbReference type="CDD" id="cd05566">
    <property type="entry name" value="PTS_IIB_galactitol"/>
    <property type="match status" value="1"/>
</dbReference>
<keyword evidence="3" id="KW-0762">Sugar transport</keyword>
<dbReference type="AlphaFoldDB" id="A0A380LPG4"/>
<keyword evidence="5" id="KW-1185">Reference proteome</keyword>
<dbReference type="EC" id="2.7.1.-" evidence="4"/>
<proteinExistence type="predicted"/>
<keyword evidence="1 4" id="KW-0808">Transferase</keyword>
<dbReference type="Gene3D" id="3.40.50.2300">
    <property type="match status" value="1"/>
</dbReference>
<dbReference type="PROSITE" id="PS51099">
    <property type="entry name" value="PTS_EIIB_TYPE_2"/>
    <property type="match status" value="1"/>
</dbReference>
<sequence>MKTVIVACGAGLATSSMVKQKIQDIFKKNGISANIIQCTLNEVETYDDKADLIITTMRVRKKFKAPVISGSAYLSGVNEEQVTQQIVDALKS</sequence>
<dbReference type="OrthoDB" id="6505030at2"/>
<protein>
    <submittedName>
        <fullName evidence="3">PTS sugar transporter subunit IIB</fullName>
    </submittedName>
    <submittedName>
        <fullName evidence="4">PTS system enzyme IIB component</fullName>
        <ecNumber evidence="4">2.7.1.-</ecNumber>
    </submittedName>
</protein>
<dbReference type="InterPro" id="IPR003501">
    <property type="entry name" value="PTS_EIIB_2/3"/>
</dbReference>
<accession>A0A380LPG4</accession>
<keyword evidence="3" id="KW-0813">Transport</keyword>
<dbReference type="Proteomes" id="UP000540014">
    <property type="component" value="Unassembled WGS sequence"/>
</dbReference>
<evidence type="ECO:0000259" key="2">
    <source>
        <dbReference type="PROSITE" id="PS51099"/>
    </source>
</evidence>
<name>A0A380LPG4_9FIRM</name>
<evidence type="ECO:0000313" key="4">
    <source>
        <dbReference type="EMBL" id="SUO05153.1"/>
    </source>
</evidence>
<evidence type="ECO:0000313" key="5">
    <source>
        <dbReference type="Proteomes" id="UP000255523"/>
    </source>
</evidence>
<dbReference type="EMBL" id="UHFX01000003">
    <property type="protein sequence ID" value="SUO05153.1"/>
    <property type="molecule type" value="Genomic_DNA"/>
</dbReference>
<evidence type="ECO:0000313" key="6">
    <source>
        <dbReference type="Proteomes" id="UP000540014"/>
    </source>
</evidence>
<evidence type="ECO:0000313" key="3">
    <source>
        <dbReference type="EMBL" id="NME45042.1"/>
    </source>
</evidence>
<dbReference type="Proteomes" id="UP000255523">
    <property type="component" value="Unassembled WGS sequence"/>
</dbReference>
<reference evidence="3 6" key="2">
    <citation type="submission" date="2020-04" db="EMBL/GenBank/DDBJ databases">
        <authorList>
            <person name="Hitch T.C.A."/>
            <person name="Wylensek D."/>
            <person name="Clavel T."/>
        </authorList>
    </citation>
    <scope>NUCLEOTIDE SEQUENCE [LARGE SCALE GENOMIC DNA]</scope>
    <source>
        <strain evidence="3 6">BSM-383-APC-22F</strain>
    </source>
</reference>
<organism evidence="4 5">
    <name type="scientific">Faecalicoccus pleomorphus</name>
    <dbReference type="NCBI Taxonomy" id="1323"/>
    <lineage>
        <taxon>Bacteria</taxon>
        <taxon>Bacillati</taxon>
        <taxon>Bacillota</taxon>
        <taxon>Erysipelotrichia</taxon>
        <taxon>Erysipelotrichales</taxon>
        <taxon>Erysipelotrichaceae</taxon>
        <taxon>Faecalicoccus</taxon>
    </lineage>
</organism>
<dbReference type="GO" id="GO:0009401">
    <property type="term" value="P:phosphoenolpyruvate-dependent sugar phosphotransferase system"/>
    <property type="evidence" value="ECO:0007669"/>
    <property type="project" value="InterPro"/>
</dbReference>
<feature type="domain" description="PTS EIIB type-2" evidence="2">
    <location>
        <begin position="1"/>
        <end position="92"/>
    </location>
</feature>
<dbReference type="InterPro" id="IPR036095">
    <property type="entry name" value="PTS_EIIB-like_sf"/>
</dbReference>
<dbReference type="GO" id="GO:0008982">
    <property type="term" value="F:protein-N(PI)-phosphohistidine-sugar phosphotransferase activity"/>
    <property type="evidence" value="ECO:0007669"/>
    <property type="project" value="InterPro"/>
</dbReference>
<reference evidence="4 5" key="1">
    <citation type="submission" date="2018-06" db="EMBL/GenBank/DDBJ databases">
        <authorList>
            <consortium name="Pathogen Informatics"/>
            <person name="Doyle S."/>
        </authorList>
    </citation>
    <scope>NUCLEOTIDE SEQUENCE [LARGE SCALE GENOMIC DNA]</scope>
    <source>
        <strain evidence="4 5">NCTC11087</strain>
    </source>
</reference>
<evidence type="ECO:0000256" key="1">
    <source>
        <dbReference type="ARBA" id="ARBA00022679"/>
    </source>
</evidence>
<dbReference type="Pfam" id="PF02302">
    <property type="entry name" value="PTS_IIB"/>
    <property type="match status" value="1"/>
</dbReference>
<dbReference type="InterPro" id="IPR013011">
    <property type="entry name" value="PTS_EIIB_2"/>
</dbReference>
<dbReference type="EMBL" id="JABAFR010000023">
    <property type="protein sequence ID" value="NME45042.1"/>
    <property type="molecule type" value="Genomic_DNA"/>
</dbReference>
<gene>
    <name evidence="4" type="primary">gatB_2</name>
    <name evidence="3" type="ORF">HF861_09120</name>
    <name evidence="4" type="ORF">NCTC11087_02089</name>
</gene>
<dbReference type="SUPFAM" id="SSF52794">
    <property type="entry name" value="PTS system IIB component-like"/>
    <property type="match status" value="1"/>
</dbReference>
<dbReference type="RefSeq" id="WP_022790308.1">
    <property type="nucleotide sequence ID" value="NZ_CALVFN010000013.1"/>
</dbReference>